<organism evidence="1">
    <name type="scientific">Agrobacterium tumefaciens</name>
    <dbReference type="NCBI Taxonomy" id="358"/>
    <lineage>
        <taxon>Bacteria</taxon>
        <taxon>Pseudomonadati</taxon>
        <taxon>Pseudomonadota</taxon>
        <taxon>Alphaproteobacteria</taxon>
        <taxon>Hyphomicrobiales</taxon>
        <taxon>Rhizobiaceae</taxon>
        <taxon>Rhizobium/Agrobacterium group</taxon>
        <taxon>Agrobacterium</taxon>
        <taxon>Agrobacterium tumefaciens complex</taxon>
    </lineage>
</organism>
<dbReference type="AlphaFoldDB" id="Q8VT82"/>
<dbReference type="IntAct" id="Q8VT82">
    <property type="interactions" value="1"/>
</dbReference>
<dbReference type="GO" id="GO:0003677">
    <property type="term" value="F:DNA binding"/>
    <property type="evidence" value="ECO:0007669"/>
    <property type="project" value="InterPro"/>
</dbReference>
<keyword evidence="1" id="KW-0614">Plasmid</keyword>
<name>Q8VT82_AGRTU</name>
<evidence type="ECO:0000313" key="1">
    <source>
        <dbReference type="EMBL" id="AAL57029.1"/>
    </source>
</evidence>
<gene>
    <name evidence="1" type="primary">virE2</name>
</gene>
<dbReference type="SMR" id="Q8VT82"/>
<accession>Q8VT82</accession>
<dbReference type="DIP" id="DIP-29957N"/>
<sequence length="516" mass="58726">MDPNAITPSGNDVYELLRPHAAENEGDLKAKRQKLPEHLSDLMDEGEKTFNLSQESVDAPSSASSSITDDQQVEYIAALLKEIPLLPGAARRPDEYILVVGTGSGRVTGTVKGKLGRLPTRDEFNNACRLYRDGAGNYFPPPQAYNRILVPDEIEDKAAFRKDVWYKAHREMNISGTRMYFDLDPKYPLDKYGKLRPEDQYTETAYGRRKVQRHYLHSFQAGMLLPDIMIKTPDNDVYFVSRSENDRYTNKTFQEFEAIIKRTYGSESEIKLKSESGIMHDSKYLDAWQQGSADIRFASYAGEVRTHNPDLPHAIVNLKSDVRPQDVFLSVEAVFQSPGNPWAEALKRGELWDRILIRDRTGNTYKTPQRLMYSDRDHFKKILDRVGLPHGIGEFTEATATKYERFQTQAAVLVADGAIIKDIRSLSAEERTQAVTAHVLLADRNSQNQRKGTYTSLLEYARTKEQLPHDVADLLGHPIDYFSHDRVQPAPERPPIVYSGDPRTFVRVRDQTVNNL</sequence>
<dbReference type="Pfam" id="PF07229">
    <property type="entry name" value="VirE2"/>
    <property type="match status" value="1"/>
</dbReference>
<reference evidence="1" key="1">
    <citation type="submission" date="2000-12" db="EMBL/GenBank/DDBJ databases">
        <title>Comparison of the vir regions of the Agrobacterium tumefaciens limited host range strain AB2/73 with those of broad host range Agrobacterium strains.</title>
        <authorList>
            <person name="Schmidt J."/>
            <person name="Hammann P."/>
            <person name="Otten L."/>
        </authorList>
    </citation>
    <scope>NUCLEOTIDE SEQUENCE</scope>
    <source>
        <strain evidence="1">AB2/73</strain>
        <plasmid evidence="1">pTiAB2/73</plasmid>
    </source>
</reference>
<dbReference type="InterPro" id="IPR009868">
    <property type="entry name" value="VirE2"/>
</dbReference>
<proteinExistence type="evidence at protein level"/>
<geneLocation type="plasmid" evidence="1">
    <name>pTiAB2/73</name>
</geneLocation>
<protein>
    <submittedName>
        <fullName evidence="1">VirE2</fullName>
    </submittedName>
</protein>
<comment type="interaction">
    <interactant intactId="EBI-15673602">
        <id>Q8VT82</id>
    </interactant>
    <interactant intactId="EBI-15673556">
        <id>Q7D3V8</id>
        <label>Atu5117</label>
    </interactant>
    <organismsDiffer>true</organismsDiffer>
    <experiments>2</experiments>
</comment>
<dbReference type="EMBL" id="AF329849">
    <property type="protein sequence ID" value="AAL57029.1"/>
    <property type="molecule type" value="Genomic_DNA"/>
</dbReference>